<dbReference type="EMBL" id="BJNV01000021">
    <property type="protein sequence ID" value="GEC95515.1"/>
    <property type="molecule type" value="Genomic_DNA"/>
</dbReference>
<evidence type="ECO:0000313" key="1">
    <source>
        <dbReference type="EMBL" id="GEC95515.1"/>
    </source>
</evidence>
<proteinExistence type="predicted"/>
<protein>
    <submittedName>
        <fullName evidence="1">Uncharacterized protein</fullName>
    </submittedName>
</protein>
<organism evidence="1 2">
    <name type="scientific">Zoogloea ramigera</name>
    <dbReference type="NCBI Taxonomy" id="350"/>
    <lineage>
        <taxon>Bacteria</taxon>
        <taxon>Pseudomonadati</taxon>
        <taxon>Pseudomonadota</taxon>
        <taxon>Betaproteobacteria</taxon>
        <taxon>Rhodocyclales</taxon>
        <taxon>Zoogloeaceae</taxon>
        <taxon>Zoogloea</taxon>
    </lineage>
</organism>
<comment type="caution">
    <text evidence="1">The sequence shown here is derived from an EMBL/GenBank/DDBJ whole genome shotgun (WGS) entry which is preliminary data.</text>
</comment>
<accession>A0A4Y4CRD1</accession>
<dbReference type="AlphaFoldDB" id="A0A4Y4CRD1"/>
<evidence type="ECO:0000313" key="2">
    <source>
        <dbReference type="Proteomes" id="UP000318422"/>
    </source>
</evidence>
<dbReference type="Proteomes" id="UP000318422">
    <property type="component" value="Unassembled WGS sequence"/>
</dbReference>
<gene>
    <name evidence="1" type="ORF">ZRA01_15880</name>
</gene>
<reference evidence="1 2" key="1">
    <citation type="submission" date="2019-06" db="EMBL/GenBank/DDBJ databases">
        <title>Whole genome shotgun sequence of Zoogloea ramigera NBRC 15342.</title>
        <authorList>
            <person name="Hosoyama A."/>
            <person name="Uohara A."/>
            <person name="Ohji S."/>
            <person name="Ichikawa N."/>
        </authorList>
    </citation>
    <scope>NUCLEOTIDE SEQUENCE [LARGE SCALE GENOMIC DNA]</scope>
    <source>
        <strain evidence="1 2">NBRC 15342</strain>
    </source>
</reference>
<name>A0A4Y4CRD1_ZOORA</name>
<sequence>MPAHDLYEFDDEVADEDEVSTFDPWFDRASLASPILLEGLTTAAEKGDANAHDALALIHAPSDDPFDEPSSGSEYWYNEGRNGRVLTGVEKEWADAYSVALHSDGKYEHHLRAAGALGHEAALLEMADQFGDPAFFEQRTTLSSSIDAAYVADLAEQLGRRQNAWRYWTMAAQHGDTEAMRELIEGYDRLNMQQCWTWFYLAKLLGTDLSKDEYRVINEGGSDYDDDVGGPTYVSGRDGVALEPVDGDQKAAAQQAATKLYQAIKANYEG</sequence>
<keyword evidence="2" id="KW-1185">Reference proteome</keyword>